<evidence type="ECO:0000256" key="4">
    <source>
        <dbReference type="SAM" id="MobiDB-lite"/>
    </source>
</evidence>
<name>A0ABR3GA30_9PEZI</name>
<dbReference type="SUPFAM" id="SSF48403">
    <property type="entry name" value="Ankyrin repeat"/>
    <property type="match status" value="1"/>
</dbReference>
<feature type="region of interest" description="Disordered" evidence="4">
    <location>
        <begin position="1"/>
        <end position="28"/>
    </location>
</feature>
<keyword evidence="1" id="KW-0677">Repeat</keyword>
<evidence type="ECO:0000256" key="3">
    <source>
        <dbReference type="PROSITE-ProRule" id="PRU00023"/>
    </source>
</evidence>
<feature type="repeat" description="ANK" evidence="3">
    <location>
        <begin position="435"/>
        <end position="467"/>
    </location>
</feature>
<dbReference type="SMART" id="SM00248">
    <property type="entry name" value="ANK"/>
    <property type="match status" value="8"/>
</dbReference>
<dbReference type="PROSITE" id="PS50088">
    <property type="entry name" value="ANK_REPEAT"/>
    <property type="match status" value="4"/>
</dbReference>
<protein>
    <submittedName>
        <fullName evidence="5">Uncharacterized protein</fullName>
    </submittedName>
</protein>
<evidence type="ECO:0000256" key="1">
    <source>
        <dbReference type="ARBA" id="ARBA00022737"/>
    </source>
</evidence>
<dbReference type="Proteomes" id="UP001447188">
    <property type="component" value="Unassembled WGS sequence"/>
</dbReference>
<keyword evidence="6" id="KW-1185">Reference proteome</keyword>
<dbReference type="PROSITE" id="PS50297">
    <property type="entry name" value="ANK_REP_REGION"/>
    <property type="match status" value="3"/>
</dbReference>
<dbReference type="Gene3D" id="1.25.40.20">
    <property type="entry name" value="Ankyrin repeat-containing domain"/>
    <property type="match status" value="2"/>
</dbReference>
<evidence type="ECO:0000313" key="5">
    <source>
        <dbReference type="EMBL" id="KAL0632441.1"/>
    </source>
</evidence>
<dbReference type="PANTHER" id="PTHR24198">
    <property type="entry name" value="ANKYRIN REPEAT AND PROTEIN KINASE DOMAIN-CONTAINING PROTEIN"/>
    <property type="match status" value="1"/>
</dbReference>
<feature type="repeat" description="ANK" evidence="3">
    <location>
        <begin position="357"/>
        <end position="389"/>
    </location>
</feature>
<accession>A0ABR3GA30</accession>
<dbReference type="PANTHER" id="PTHR24198:SF165">
    <property type="entry name" value="ANKYRIN REPEAT-CONTAINING PROTEIN-RELATED"/>
    <property type="match status" value="1"/>
</dbReference>
<organism evidence="5 6">
    <name type="scientific">Discina gigas</name>
    <dbReference type="NCBI Taxonomy" id="1032678"/>
    <lineage>
        <taxon>Eukaryota</taxon>
        <taxon>Fungi</taxon>
        <taxon>Dikarya</taxon>
        <taxon>Ascomycota</taxon>
        <taxon>Pezizomycotina</taxon>
        <taxon>Pezizomycetes</taxon>
        <taxon>Pezizales</taxon>
        <taxon>Discinaceae</taxon>
        <taxon>Discina</taxon>
    </lineage>
</organism>
<evidence type="ECO:0000313" key="6">
    <source>
        <dbReference type="Proteomes" id="UP001447188"/>
    </source>
</evidence>
<gene>
    <name evidence="5" type="ORF">Q9L58_008694</name>
</gene>
<evidence type="ECO:0000256" key="2">
    <source>
        <dbReference type="ARBA" id="ARBA00023043"/>
    </source>
</evidence>
<reference evidence="5 6" key="1">
    <citation type="submission" date="2024-02" db="EMBL/GenBank/DDBJ databases">
        <title>Discinaceae phylogenomics.</title>
        <authorList>
            <person name="Dirks A.C."/>
            <person name="James T.Y."/>
        </authorList>
    </citation>
    <scope>NUCLEOTIDE SEQUENCE [LARGE SCALE GENOMIC DNA]</scope>
    <source>
        <strain evidence="5 6">ACD0624</strain>
    </source>
</reference>
<sequence>MDSYESVAALDEPVQRSDYSSGSEKYPLGSGARYDNLSLEGIKANHETGSGSPMCRVSFGTSPPKFSESSDDVMGLNFDEVDVGMWRDGKGRGMLCGVELTLPYKLTYNPLGMTTDDFEGMGLYVERIISEATDIDKMPLYRIGSWCLENEAQPISESENTDGGNPSPKAELSSLVALRNERRAPIRIRARKGQETTGISPGFDINVPFRLECGKSVTYDTDNFQQPARGDPRLDSTNDLRYTHAYDRQTGTMFPLTPFQAAILTGAPDIVDLFLRQLPSIDQYAETNINKTALGLACQLGAVMVVHCLVNAGASVVSYPGQHSILRIAIESRSVNKKIDPSAQIIDILITAGAARDEACLLHTAINKGDLAVMEVLFKYGADPNILYLSYTPHRAARFNLITPLQRAVLSDEVEAANLLLRNHANKERLANTDRANSPLGLACMHGSLAMLQLLLDAGANFHQILHQPSILHLVIKFLPIEPPQSENTRARKIAILINAGVTISVTTLHEAIDSGDLTVITLVLEHVNIESQFPLQRHSPSWITPLQRAIVNRNLEVVKLLLDKGANTETSADQFRRNSPLALACLTGTIPIVEELLRAGANAKDISGQPSILRFVIQNRSFDYHDKADPEIIMPTADLPVIQMLLRHGAAHDTCDTELFL</sequence>
<proteinExistence type="predicted"/>
<keyword evidence="2 3" id="KW-0040">ANK repeat</keyword>
<dbReference type="Pfam" id="PF12796">
    <property type="entry name" value="Ank_2"/>
    <property type="match status" value="2"/>
</dbReference>
<dbReference type="InterPro" id="IPR036770">
    <property type="entry name" value="Ankyrin_rpt-contain_sf"/>
</dbReference>
<comment type="caution">
    <text evidence="5">The sequence shown here is derived from an EMBL/GenBank/DDBJ whole genome shotgun (WGS) entry which is preliminary data.</text>
</comment>
<dbReference type="InterPro" id="IPR002110">
    <property type="entry name" value="Ankyrin_rpt"/>
</dbReference>
<dbReference type="EMBL" id="JBBBZM010000169">
    <property type="protein sequence ID" value="KAL0632441.1"/>
    <property type="molecule type" value="Genomic_DNA"/>
</dbReference>
<feature type="repeat" description="ANK" evidence="3">
    <location>
        <begin position="542"/>
        <end position="574"/>
    </location>
</feature>
<feature type="repeat" description="ANK" evidence="3">
    <location>
        <begin position="577"/>
        <end position="609"/>
    </location>
</feature>